<feature type="transmembrane region" description="Helical" evidence="7">
    <location>
        <begin position="289"/>
        <end position="315"/>
    </location>
</feature>
<evidence type="ECO:0000313" key="10">
    <source>
        <dbReference type="Proteomes" id="UP000236520"/>
    </source>
</evidence>
<feature type="transmembrane region" description="Helical" evidence="7">
    <location>
        <begin position="185"/>
        <end position="204"/>
    </location>
</feature>
<dbReference type="CDD" id="cd06261">
    <property type="entry name" value="TM_PBP2"/>
    <property type="match status" value="1"/>
</dbReference>
<keyword evidence="5 7" id="KW-1133">Transmembrane helix</keyword>
<comment type="caution">
    <text evidence="9">The sequence shown here is derived from an EMBL/GenBank/DDBJ whole genome shotgun (WGS) entry which is preliminary data.</text>
</comment>
<dbReference type="PROSITE" id="PS50928">
    <property type="entry name" value="ABC_TM1"/>
    <property type="match status" value="1"/>
</dbReference>
<dbReference type="GO" id="GO:0005886">
    <property type="term" value="C:plasma membrane"/>
    <property type="evidence" value="ECO:0007669"/>
    <property type="project" value="UniProtKB-SubCell"/>
</dbReference>
<evidence type="ECO:0000256" key="4">
    <source>
        <dbReference type="ARBA" id="ARBA00022692"/>
    </source>
</evidence>
<feature type="transmembrane region" description="Helical" evidence="7">
    <location>
        <begin position="99"/>
        <end position="120"/>
    </location>
</feature>
<name>A0A2J7Z2G0_STRMQ</name>
<evidence type="ECO:0000256" key="6">
    <source>
        <dbReference type="ARBA" id="ARBA00023136"/>
    </source>
</evidence>
<evidence type="ECO:0000256" key="1">
    <source>
        <dbReference type="ARBA" id="ARBA00004651"/>
    </source>
</evidence>
<evidence type="ECO:0000256" key="5">
    <source>
        <dbReference type="ARBA" id="ARBA00022989"/>
    </source>
</evidence>
<dbReference type="AlphaFoldDB" id="A0A2J7Z2G0"/>
<protein>
    <recommendedName>
        <fullName evidence="8">ABC transmembrane type-1 domain-containing protein</fullName>
    </recommendedName>
</protein>
<keyword evidence="6 7" id="KW-0472">Membrane</keyword>
<dbReference type="Pfam" id="PF00528">
    <property type="entry name" value="BPD_transp_1"/>
    <property type="match status" value="1"/>
</dbReference>
<proteinExistence type="inferred from homology"/>
<organism evidence="9 10">
    <name type="scientific">Streptomyces malaysiensis</name>
    <dbReference type="NCBI Taxonomy" id="92644"/>
    <lineage>
        <taxon>Bacteria</taxon>
        <taxon>Bacillati</taxon>
        <taxon>Actinomycetota</taxon>
        <taxon>Actinomycetes</taxon>
        <taxon>Kitasatosporales</taxon>
        <taxon>Streptomycetaceae</taxon>
        <taxon>Streptomyces</taxon>
        <taxon>Streptomyces violaceusniger group</taxon>
    </lineage>
</organism>
<dbReference type="Proteomes" id="UP000236520">
    <property type="component" value="Unassembled WGS sequence"/>
</dbReference>
<dbReference type="PANTHER" id="PTHR43163">
    <property type="entry name" value="DIPEPTIDE TRANSPORT SYSTEM PERMEASE PROTEIN DPPB-RELATED"/>
    <property type="match status" value="1"/>
</dbReference>
<evidence type="ECO:0000256" key="2">
    <source>
        <dbReference type="ARBA" id="ARBA00022448"/>
    </source>
</evidence>
<keyword evidence="2 7" id="KW-0813">Transport</keyword>
<dbReference type="SUPFAM" id="SSF161098">
    <property type="entry name" value="MetI-like"/>
    <property type="match status" value="1"/>
</dbReference>
<feature type="transmembrane region" description="Helical" evidence="7">
    <location>
        <begin position="132"/>
        <end position="156"/>
    </location>
</feature>
<evidence type="ECO:0000256" key="3">
    <source>
        <dbReference type="ARBA" id="ARBA00022475"/>
    </source>
</evidence>
<feature type="transmembrane region" description="Helical" evidence="7">
    <location>
        <begin position="243"/>
        <end position="269"/>
    </location>
</feature>
<feature type="domain" description="ABC transmembrane type-1" evidence="8">
    <location>
        <begin position="93"/>
        <end position="308"/>
    </location>
</feature>
<keyword evidence="3" id="KW-1003">Cell membrane</keyword>
<dbReference type="InterPro" id="IPR045621">
    <property type="entry name" value="BPD_transp_1_N"/>
</dbReference>
<dbReference type="Gene3D" id="1.10.3720.10">
    <property type="entry name" value="MetI-like"/>
    <property type="match status" value="1"/>
</dbReference>
<dbReference type="PANTHER" id="PTHR43163:SF9">
    <property type="entry name" value="ABC TRANSPORTER PERMEASE PROTEIN"/>
    <property type="match status" value="1"/>
</dbReference>
<evidence type="ECO:0000259" key="8">
    <source>
        <dbReference type="PROSITE" id="PS50928"/>
    </source>
</evidence>
<dbReference type="InterPro" id="IPR000515">
    <property type="entry name" value="MetI-like"/>
</dbReference>
<dbReference type="GO" id="GO:0055085">
    <property type="term" value="P:transmembrane transport"/>
    <property type="evidence" value="ECO:0007669"/>
    <property type="project" value="InterPro"/>
</dbReference>
<evidence type="ECO:0000313" key="9">
    <source>
        <dbReference type="EMBL" id="PNG94460.1"/>
    </source>
</evidence>
<sequence length="322" mass="35133">MTRYVLRRLLASVPVVCVASFILFWAVRATFDPLAKLRQSVDPEALRRETLRLGLDRSLPEQYLLWVKGFVRGDWGTSTRTGGAVLPMVGDALGTTLQLILWGVALAVVLALAIGLYSAARQYSAGDHVLTGLSYLGVAMPAFWFGLVLIQVLAVWPKQQFGLVDPPLYFVGLHSVGHSGLDLDYLRHLALPVATLTVGLVASWSRFGRATLLEALSSDYVRTARAKGVPRRRILLRHALRNALAPFVTVVAMDAAALVGGLVVTEQIYSIPGMGKLFLASLETGDVFVLLPWMFVVAIAVILFNLLADLSYALLDPRVVLR</sequence>
<comment type="subcellular location">
    <subcellularLocation>
        <location evidence="1 7">Cell membrane</location>
        <topology evidence="1 7">Multi-pass membrane protein</topology>
    </subcellularLocation>
</comment>
<dbReference type="RefSeq" id="WP_102933217.1">
    <property type="nucleotide sequence ID" value="NZ_LJIW01000001.1"/>
</dbReference>
<dbReference type="InterPro" id="IPR035906">
    <property type="entry name" value="MetI-like_sf"/>
</dbReference>
<dbReference type="EMBL" id="LJIW01000001">
    <property type="protein sequence ID" value="PNG94460.1"/>
    <property type="molecule type" value="Genomic_DNA"/>
</dbReference>
<keyword evidence="4 7" id="KW-0812">Transmembrane</keyword>
<reference evidence="9 10" key="1">
    <citation type="submission" date="2015-09" db="EMBL/GenBank/DDBJ databases">
        <title>Genome sequence, genome mining and natural product profiling of a biocontrol bacterium Streptomyces malaysiensis F913.</title>
        <authorList>
            <person name="Xu Y."/>
            <person name="Wei J."/>
            <person name="Xie J."/>
            <person name="Li T."/>
            <person name="Zhou Z."/>
        </authorList>
    </citation>
    <scope>NUCLEOTIDE SEQUENCE [LARGE SCALE GENOMIC DNA]</scope>
    <source>
        <strain evidence="9 10">F913</strain>
    </source>
</reference>
<evidence type="ECO:0000256" key="7">
    <source>
        <dbReference type="RuleBase" id="RU363032"/>
    </source>
</evidence>
<gene>
    <name evidence="9" type="ORF">SMF913_10485</name>
</gene>
<accession>A0A2J7Z2G0</accession>
<keyword evidence="10" id="KW-1185">Reference proteome</keyword>
<dbReference type="Pfam" id="PF19300">
    <property type="entry name" value="BPD_transp_1_N"/>
    <property type="match status" value="1"/>
</dbReference>
<comment type="similarity">
    <text evidence="7">Belongs to the binding-protein-dependent transport system permease family.</text>
</comment>